<dbReference type="GeneID" id="26518473"/>
<reference evidence="1 2" key="1">
    <citation type="submission" date="2015-07" db="EMBL/GenBank/DDBJ databases">
        <title>Isolation and characterization of JD18-a novel lytic bacteriophage for Klebsiella pneumoniae.</title>
        <authorList>
            <person name="Fan J."/>
            <person name="Zhang X."/>
            <person name="Guo X."/>
            <person name="He P."/>
            <person name="Zhang Y."/>
        </authorList>
    </citation>
    <scope>NUCLEOTIDE SEQUENCE [LARGE SCALE GENOMIC DNA]</scope>
</reference>
<dbReference type="InterPro" id="IPR019506">
    <property type="entry name" value="Pept-inhibitor_PinA"/>
</dbReference>
<dbReference type="Pfam" id="PF10465">
    <property type="entry name" value="Inhibitor_I24"/>
    <property type="match status" value="1"/>
</dbReference>
<protein>
    <recommendedName>
        <fullName evidence="3">Inhibitor of host Lon protease</fullName>
    </recommendedName>
</protein>
<keyword evidence="2" id="KW-1185">Reference proteome</keyword>
<evidence type="ECO:0000313" key="2">
    <source>
        <dbReference type="Proteomes" id="UP000204179"/>
    </source>
</evidence>
<accession>A0A0K1Y4M4</accession>
<evidence type="ECO:0008006" key="3">
    <source>
        <dbReference type="Google" id="ProtNLM"/>
    </source>
</evidence>
<dbReference type="Proteomes" id="UP000204179">
    <property type="component" value="Segment"/>
</dbReference>
<dbReference type="KEGG" id="vg:26518473"/>
<name>A0A0K1Y4M4_9CAUD</name>
<dbReference type="EMBL" id="KT239446">
    <property type="protein sequence ID" value="AKY01929.1"/>
    <property type="molecule type" value="Genomic_DNA"/>
</dbReference>
<gene>
    <name evidence="1" type="ORF">JD18_058</name>
</gene>
<sequence>MGLIGKQFEVIENDDELSEQFPMFIPGFKFQVISVDNEDDLELVGITAVIDLLTNKIITVKDPTPFGESWFWCFYSEDTMHQIKEIGQGEDVPLISEIKLNHFQGAIVPITRALYAFAGQENCDSEEYDLMQKAADYIVALEQRLGVRHV</sequence>
<organism evidence="1 2">
    <name type="scientific">Klebsiella phage JD18</name>
    <dbReference type="NCBI Taxonomy" id="1698360"/>
    <lineage>
        <taxon>Viruses</taxon>
        <taxon>Duplodnaviria</taxon>
        <taxon>Heunggongvirae</taxon>
        <taxon>Uroviricota</taxon>
        <taxon>Caudoviricetes</taxon>
        <taxon>Pantevenvirales</taxon>
        <taxon>Straboviridae</taxon>
        <taxon>Tevenvirinae</taxon>
        <taxon>Jiaodavirus</taxon>
        <taxon>Jiaodavirus jd18</taxon>
    </lineage>
</organism>
<proteinExistence type="predicted"/>
<evidence type="ECO:0000313" key="1">
    <source>
        <dbReference type="EMBL" id="AKY01929.1"/>
    </source>
</evidence>
<dbReference type="RefSeq" id="YP_009190639.1">
    <property type="nucleotide sequence ID" value="NC_028686.1"/>
</dbReference>